<dbReference type="Proteomes" id="UP000324222">
    <property type="component" value="Unassembled WGS sequence"/>
</dbReference>
<dbReference type="AlphaFoldDB" id="A0A5B7HQE6"/>
<name>A0A5B7HQE6_PORTR</name>
<organism evidence="1 2">
    <name type="scientific">Portunus trituberculatus</name>
    <name type="common">Swimming crab</name>
    <name type="synonym">Neptunus trituberculatus</name>
    <dbReference type="NCBI Taxonomy" id="210409"/>
    <lineage>
        <taxon>Eukaryota</taxon>
        <taxon>Metazoa</taxon>
        <taxon>Ecdysozoa</taxon>
        <taxon>Arthropoda</taxon>
        <taxon>Crustacea</taxon>
        <taxon>Multicrustacea</taxon>
        <taxon>Malacostraca</taxon>
        <taxon>Eumalacostraca</taxon>
        <taxon>Eucarida</taxon>
        <taxon>Decapoda</taxon>
        <taxon>Pleocyemata</taxon>
        <taxon>Brachyura</taxon>
        <taxon>Eubrachyura</taxon>
        <taxon>Portunoidea</taxon>
        <taxon>Portunidae</taxon>
        <taxon>Portuninae</taxon>
        <taxon>Portunus</taxon>
    </lineage>
</organism>
<evidence type="ECO:0000313" key="1">
    <source>
        <dbReference type="EMBL" id="MPC72363.1"/>
    </source>
</evidence>
<proteinExistence type="predicted"/>
<protein>
    <submittedName>
        <fullName evidence="1">Uncharacterized protein</fullName>
    </submittedName>
</protein>
<sequence>MMLQVNTVPSVGIRLAVTVQRRFLRLMLSYRTPHWPTLSATSLTALCLVSGPSHMLACLCVLPTLFGLFDLVRLKKQENYGQVRMPAVNLPVVWKGP</sequence>
<comment type="caution">
    <text evidence="1">The sequence shown here is derived from an EMBL/GenBank/DDBJ whole genome shotgun (WGS) entry which is preliminary data.</text>
</comment>
<gene>
    <name evidence="1" type="ORF">E2C01_066667</name>
</gene>
<accession>A0A5B7HQE6</accession>
<keyword evidence="2" id="KW-1185">Reference proteome</keyword>
<evidence type="ECO:0000313" key="2">
    <source>
        <dbReference type="Proteomes" id="UP000324222"/>
    </source>
</evidence>
<dbReference type="EMBL" id="VSRR010034607">
    <property type="protein sequence ID" value="MPC72363.1"/>
    <property type="molecule type" value="Genomic_DNA"/>
</dbReference>
<reference evidence="1 2" key="1">
    <citation type="submission" date="2019-05" db="EMBL/GenBank/DDBJ databases">
        <title>Another draft genome of Portunus trituberculatus and its Hox gene families provides insights of decapod evolution.</title>
        <authorList>
            <person name="Jeong J.-H."/>
            <person name="Song I."/>
            <person name="Kim S."/>
            <person name="Choi T."/>
            <person name="Kim D."/>
            <person name="Ryu S."/>
            <person name="Kim W."/>
        </authorList>
    </citation>
    <scope>NUCLEOTIDE SEQUENCE [LARGE SCALE GENOMIC DNA]</scope>
    <source>
        <tissue evidence="1">Muscle</tissue>
    </source>
</reference>